<feature type="domain" description="Major facilitator superfamily (MFS) profile" evidence="8">
    <location>
        <begin position="11"/>
        <end position="158"/>
    </location>
</feature>
<feature type="transmembrane region" description="Helical" evidence="7">
    <location>
        <begin position="15"/>
        <end position="38"/>
    </location>
</feature>
<name>A0A9W7L1Q4_9STRA</name>
<accession>A0A9W7L1Q4</accession>
<evidence type="ECO:0000256" key="2">
    <source>
        <dbReference type="ARBA" id="ARBA00022448"/>
    </source>
</evidence>
<evidence type="ECO:0000256" key="5">
    <source>
        <dbReference type="ARBA" id="ARBA00022989"/>
    </source>
</evidence>
<dbReference type="PROSITE" id="PS00216">
    <property type="entry name" value="SUGAR_TRANSPORT_1"/>
    <property type="match status" value="1"/>
</dbReference>
<organism evidence="9 10">
    <name type="scientific">Triparma columacea</name>
    <dbReference type="NCBI Taxonomy" id="722753"/>
    <lineage>
        <taxon>Eukaryota</taxon>
        <taxon>Sar</taxon>
        <taxon>Stramenopiles</taxon>
        <taxon>Ochrophyta</taxon>
        <taxon>Bolidophyceae</taxon>
        <taxon>Parmales</taxon>
        <taxon>Triparmaceae</taxon>
        <taxon>Triparma</taxon>
    </lineage>
</organism>
<evidence type="ECO:0000256" key="4">
    <source>
        <dbReference type="ARBA" id="ARBA00022692"/>
    </source>
</evidence>
<dbReference type="PANTHER" id="PTHR23517">
    <property type="entry name" value="RESISTANCE PROTEIN MDTM, PUTATIVE-RELATED-RELATED"/>
    <property type="match status" value="1"/>
</dbReference>
<dbReference type="InterPro" id="IPR020846">
    <property type="entry name" value="MFS_dom"/>
</dbReference>
<evidence type="ECO:0000256" key="1">
    <source>
        <dbReference type="ARBA" id="ARBA00004651"/>
    </source>
</evidence>
<evidence type="ECO:0000313" key="10">
    <source>
        <dbReference type="Proteomes" id="UP001165065"/>
    </source>
</evidence>
<protein>
    <recommendedName>
        <fullName evidence="8">Major facilitator superfamily (MFS) profile domain-containing protein</fullName>
    </recommendedName>
</protein>
<dbReference type="Pfam" id="PF07690">
    <property type="entry name" value="MFS_1"/>
    <property type="match status" value="1"/>
</dbReference>
<evidence type="ECO:0000256" key="7">
    <source>
        <dbReference type="SAM" id="Phobius"/>
    </source>
</evidence>
<dbReference type="OrthoDB" id="10262656at2759"/>
<keyword evidence="4 7" id="KW-0812">Transmembrane</keyword>
<reference evidence="10" key="1">
    <citation type="journal article" date="2023" name="Commun. Biol.">
        <title>Genome analysis of Parmales, the sister group of diatoms, reveals the evolutionary specialization of diatoms from phago-mixotrophs to photoautotrophs.</title>
        <authorList>
            <person name="Ban H."/>
            <person name="Sato S."/>
            <person name="Yoshikawa S."/>
            <person name="Yamada K."/>
            <person name="Nakamura Y."/>
            <person name="Ichinomiya M."/>
            <person name="Sato N."/>
            <person name="Blanc-Mathieu R."/>
            <person name="Endo H."/>
            <person name="Kuwata A."/>
            <person name="Ogata H."/>
        </authorList>
    </citation>
    <scope>NUCLEOTIDE SEQUENCE [LARGE SCALE GENOMIC DNA]</scope>
</reference>
<dbReference type="InterPro" id="IPR011701">
    <property type="entry name" value="MFS"/>
</dbReference>
<dbReference type="InterPro" id="IPR005829">
    <property type="entry name" value="Sugar_transporter_CS"/>
</dbReference>
<dbReference type="SUPFAM" id="SSF103473">
    <property type="entry name" value="MFS general substrate transporter"/>
    <property type="match status" value="1"/>
</dbReference>
<dbReference type="Proteomes" id="UP001165065">
    <property type="component" value="Unassembled WGS sequence"/>
</dbReference>
<dbReference type="InterPro" id="IPR001958">
    <property type="entry name" value="Tet-R_TetA/multi-R_MdtG-like"/>
</dbReference>
<dbReference type="GO" id="GO:0022857">
    <property type="term" value="F:transmembrane transporter activity"/>
    <property type="evidence" value="ECO:0007669"/>
    <property type="project" value="InterPro"/>
</dbReference>
<evidence type="ECO:0000256" key="3">
    <source>
        <dbReference type="ARBA" id="ARBA00022475"/>
    </source>
</evidence>
<dbReference type="EMBL" id="BRYA01000509">
    <property type="protein sequence ID" value="GMI20404.1"/>
    <property type="molecule type" value="Genomic_DNA"/>
</dbReference>
<evidence type="ECO:0000313" key="9">
    <source>
        <dbReference type="EMBL" id="GMI20404.1"/>
    </source>
</evidence>
<evidence type="ECO:0000256" key="6">
    <source>
        <dbReference type="ARBA" id="ARBA00023136"/>
    </source>
</evidence>
<feature type="transmembrane region" description="Helical" evidence="7">
    <location>
        <begin position="50"/>
        <end position="70"/>
    </location>
</feature>
<keyword evidence="5 7" id="KW-1133">Transmembrane helix</keyword>
<dbReference type="AlphaFoldDB" id="A0A9W7L1Q4"/>
<comment type="caution">
    <text evidence="9">The sequence shown here is derived from an EMBL/GenBank/DDBJ whole genome shotgun (WGS) entry which is preliminary data.</text>
</comment>
<dbReference type="GO" id="GO:0005886">
    <property type="term" value="C:plasma membrane"/>
    <property type="evidence" value="ECO:0007669"/>
    <property type="project" value="UniProtKB-SubCell"/>
</dbReference>
<gene>
    <name evidence="9" type="ORF">TrCOL_g13507</name>
</gene>
<comment type="subcellular location">
    <subcellularLocation>
        <location evidence="1">Cell membrane</location>
        <topology evidence="1">Multi-pass membrane protein</topology>
    </subcellularLocation>
</comment>
<evidence type="ECO:0000259" key="8">
    <source>
        <dbReference type="PROSITE" id="PS50850"/>
    </source>
</evidence>
<dbReference type="PROSITE" id="PS50850">
    <property type="entry name" value="MFS"/>
    <property type="match status" value="1"/>
</dbReference>
<keyword evidence="10" id="KW-1185">Reference proteome</keyword>
<dbReference type="PRINTS" id="PR01035">
    <property type="entry name" value="TCRTETA"/>
</dbReference>
<feature type="transmembrane region" description="Helical" evidence="7">
    <location>
        <begin position="76"/>
        <end position="96"/>
    </location>
</feature>
<sequence length="158" mass="16293">MTEGGPRPIDKLKAVYLSVFIDVLGIGLVIPVLPYLVLSFPDTSASTVGLTIAVYSIAQIPGSIISGAISDVYGRRVVLLASIGSSALSFLFCGLAKTLPMILVARVASGLTGGSISVAQAVVADCTTVEERPKFLGLIGASIGILTLKSIEEILNKC</sequence>
<dbReference type="InterPro" id="IPR036259">
    <property type="entry name" value="MFS_trans_sf"/>
</dbReference>
<keyword evidence="6 7" id="KW-0472">Membrane</keyword>
<dbReference type="Gene3D" id="1.20.1250.20">
    <property type="entry name" value="MFS general substrate transporter like domains"/>
    <property type="match status" value="1"/>
</dbReference>
<proteinExistence type="predicted"/>
<keyword evidence="3" id="KW-1003">Cell membrane</keyword>
<dbReference type="InterPro" id="IPR050171">
    <property type="entry name" value="MFS_Transporters"/>
</dbReference>
<keyword evidence="2" id="KW-0813">Transport</keyword>